<evidence type="ECO:0000256" key="1">
    <source>
        <dbReference type="SAM" id="SignalP"/>
    </source>
</evidence>
<accession>A0A172TQM1</accession>
<dbReference type="STRING" id="1492898.SY85_00960"/>
<gene>
    <name evidence="2" type="ORF">SY85_00960</name>
</gene>
<keyword evidence="1" id="KW-0732">Signal</keyword>
<feature type="chain" id="PRO_5008000989" evidence="1">
    <location>
        <begin position="22"/>
        <end position="178"/>
    </location>
</feature>
<proteinExistence type="predicted"/>
<protein>
    <submittedName>
        <fullName evidence="2">Uncharacterized protein</fullName>
    </submittedName>
</protein>
<dbReference type="Proteomes" id="UP000077177">
    <property type="component" value="Chromosome"/>
</dbReference>
<reference evidence="2 3" key="2">
    <citation type="journal article" date="2016" name="Int. J. Syst. Evol. Microbiol.">
        <title>Flavisolibacter tropicus sp. nov., isolated from tropical soil.</title>
        <authorList>
            <person name="Lee J.J."/>
            <person name="Kang M.S."/>
            <person name="Kim G.S."/>
            <person name="Lee C.S."/>
            <person name="Lim S."/>
            <person name="Lee J."/>
            <person name="Roh S.H."/>
            <person name="Kang H."/>
            <person name="Ha J.M."/>
            <person name="Bae S."/>
            <person name="Jung H.Y."/>
            <person name="Kim M.K."/>
        </authorList>
    </citation>
    <scope>NUCLEOTIDE SEQUENCE [LARGE SCALE GENOMIC DNA]</scope>
    <source>
        <strain evidence="2 3">LCS9</strain>
    </source>
</reference>
<evidence type="ECO:0000313" key="3">
    <source>
        <dbReference type="Proteomes" id="UP000077177"/>
    </source>
</evidence>
<name>A0A172TQM1_9BACT</name>
<dbReference type="RefSeq" id="WP_066401358.1">
    <property type="nucleotide sequence ID" value="NZ_CP011390.1"/>
</dbReference>
<keyword evidence="3" id="KW-1185">Reference proteome</keyword>
<dbReference type="OrthoDB" id="9852172at2"/>
<dbReference type="AlphaFoldDB" id="A0A172TQM1"/>
<dbReference type="KEGG" id="fla:SY85_00960"/>
<dbReference type="EMBL" id="CP011390">
    <property type="protein sequence ID" value="ANE49282.1"/>
    <property type="molecule type" value="Genomic_DNA"/>
</dbReference>
<evidence type="ECO:0000313" key="2">
    <source>
        <dbReference type="EMBL" id="ANE49282.1"/>
    </source>
</evidence>
<feature type="signal peptide" evidence="1">
    <location>
        <begin position="1"/>
        <end position="21"/>
    </location>
</feature>
<sequence>MKKITVLLLLLTVGTFAGAQALDTVTIVSKAKKFKPSEYFLVMFELMDTVDVSGKKITMSRGYYFDKQNRMLSSVRESDNCQKPEKGAQVIYSFGKNKLTSVTVIPPKSTCKNCASRYYYSNDSLLSKQENKYTNANSAVFIQQAHYFQSKLPNDLPWGYFDDEVLVNGVRKKIKRQY</sequence>
<organism evidence="2 3">
    <name type="scientific">Flavisolibacter tropicus</name>
    <dbReference type="NCBI Taxonomy" id="1492898"/>
    <lineage>
        <taxon>Bacteria</taxon>
        <taxon>Pseudomonadati</taxon>
        <taxon>Bacteroidota</taxon>
        <taxon>Chitinophagia</taxon>
        <taxon>Chitinophagales</taxon>
        <taxon>Chitinophagaceae</taxon>
        <taxon>Flavisolibacter</taxon>
    </lineage>
</organism>
<reference evidence="3" key="1">
    <citation type="submission" date="2015-01" db="EMBL/GenBank/DDBJ databases">
        <title>Flavisolibacter sp./LCS9/ whole genome sequencing.</title>
        <authorList>
            <person name="Kim M.K."/>
            <person name="Srinivasan S."/>
            <person name="Lee J.-J."/>
        </authorList>
    </citation>
    <scope>NUCLEOTIDE SEQUENCE [LARGE SCALE GENOMIC DNA]</scope>
    <source>
        <strain evidence="3">LCS9</strain>
    </source>
</reference>